<evidence type="ECO:0000313" key="1">
    <source>
        <dbReference type="Proteomes" id="UP000504610"/>
    </source>
</evidence>
<dbReference type="PANTHER" id="PTHR11439">
    <property type="entry name" value="GAG-POL-RELATED RETROTRANSPOSON"/>
    <property type="match status" value="1"/>
</dbReference>
<evidence type="ECO:0000313" key="2">
    <source>
        <dbReference type="RefSeq" id="XP_056862203.1"/>
    </source>
</evidence>
<keyword evidence="1" id="KW-1185">Reference proteome</keyword>
<dbReference type="CDD" id="cd09272">
    <property type="entry name" value="RNase_HI_RT_Ty1"/>
    <property type="match status" value="1"/>
</dbReference>
<dbReference type="RefSeq" id="XP_056862203.1">
    <property type="nucleotide sequence ID" value="XM_057006223.1"/>
</dbReference>
<organism evidence="1 2">
    <name type="scientific">Raphanus sativus</name>
    <name type="common">Radish</name>
    <name type="synonym">Raphanus raphanistrum var. sativus</name>
    <dbReference type="NCBI Taxonomy" id="3726"/>
    <lineage>
        <taxon>Eukaryota</taxon>
        <taxon>Viridiplantae</taxon>
        <taxon>Streptophyta</taxon>
        <taxon>Embryophyta</taxon>
        <taxon>Tracheophyta</taxon>
        <taxon>Spermatophyta</taxon>
        <taxon>Magnoliopsida</taxon>
        <taxon>eudicotyledons</taxon>
        <taxon>Gunneridae</taxon>
        <taxon>Pentapetalae</taxon>
        <taxon>rosids</taxon>
        <taxon>malvids</taxon>
        <taxon>Brassicales</taxon>
        <taxon>Brassicaceae</taxon>
        <taxon>Brassiceae</taxon>
        <taxon>Raphanus</taxon>
    </lineage>
</organism>
<reference evidence="1" key="1">
    <citation type="journal article" date="2019" name="Database">
        <title>The radish genome database (RadishGD): an integrated information resource for radish genomics.</title>
        <authorList>
            <person name="Yu H.J."/>
            <person name="Baek S."/>
            <person name="Lee Y.J."/>
            <person name="Cho A."/>
            <person name="Mun J.H."/>
        </authorList>
    </citation>
    <scope>NUCLEOTIDE SEQUENCE [LARGE SCALE GENOMIC DNA]</scope>
    <source>
        <strain evidence="1">cv. WK10039</strain>
    </source>
</reference>
<sequence>MQSPRQSHDNALNQVLRYLKGTVGNSLMFKKGGKQRLVGYSDSSHNTDEDDGKSTSGHIFFYGDTPVTWCSQKQQTVALSSCEAEFMAATEAAKQAIWLQDLLSEITGKEEGRTTVYVDNKSAISLAKNPEQIEVEFVRGEDQCADILTKALAKLKFNDMKKKIGVQDSFRSNMKLRRENVG</sequence>
<dbReference type="GeneID" id="130509912"/>
<reference evidence="2" key="2">
    <citation type="submission" date="2025-08" db="UniProtKB">
        <authorList>
            <consortium name="RefSeq"/>
        </authorList>
    </citation>
    <scope>IDENTIFICATION</scope>
    <source>
        <tissue evidence="2">Leaf</tissue>
    </source>
</reference>
<gene>
    <name evidence="2" type="primary">LOC130509912</name>
</gene>
<dbReference type="PANTHER" id="PTHR11439:SF483">
    <property type="entry name" value="PEPTIDE SYNTHASE GLIP-LIKE, PUTATIVE (AFU_ORTHOLOGUE AFUA_3G12920)-RELATED"/>
    <property type="match status" value="1"/>
</dbReference>
<accession>A0A9W3DFI6</accession>
<name>A0A9W3DFI6_RAPSA</name>
<dbReference type="KEGG" id="rsz:130509912"/>
<proteinExistence type="predicted"/>
<dbReference type="OrthoDB" id="662868at2759"/>
<protein>
    <submittedName>
        <fullName evidence="2">Secreted RxLR effector protein 161-like</fullName>
    </submittedName>
</protein>
<dbReference type="Proteomes" id="UP000504610">
    <property type="component" value="Chromosome 3"/>
</dbReference>
<dbReference type="AlphaFoldDB" id="A0A9W3DFI6"/>